<dbReference type="RefSeq" id="WP_347703437.1">
    <property type="nucleotide sequence ID" value="NZ_JBDPZD010000001.1"/>
</dbReference>
<feature type="signal peptide" evidence="1">
    <location>
        <begin position="1"/>
        <end position="19"/>
    </location>
</feature>
<protein>
    <submittedName>
        <fullName evidence="2">Uncharacterized protein</fullName>
    </submittedName>
</protein>
<name>A0ABV0FZN5_9BURK</name>
<feature type="chain" id="PRO_5045413732" evidence="1">
    <location>
        <begin position="20"/>
        <end position="143"/>
    </location>
</feature>
<organism evidence="2 3">
    <name type="scientific">Roseateles paludis</name>
    <dbReference type="NCBI Taxonomy" id="3145238"/>
    <lineage>
        <taxon>Bacteria</taxon>
        <taxon>Pseudomonadati</taxon>
        <taxon>Pseudomonadota</taxon>
        <taxon>Betaproteobacteria</taxon>
        <taxon>Burkholderiales</taxon>
        <taxon>Sphaerotilaceae</taxon>
        <taxon>Roseateles</taxon>
    </lineage>
</organism>
<accession>A0ABV0FZN5</accession>
<keyword evidence="3" id="KW-1185">Reference proteome</keyword>
<sequence length="143" mass="14722">MRRLALVLCSLSLACAAQAESLASSASSAASASLGSLSTSLHSISHSSDGGGQRAQGRYRVTDVAEAGDGRLTLKLTPAAEGGEAFALTLPTAALAQRTLVVGDAVQATAKPYGIEFAYADNRQAFFLALDDTWHQELAAKPL</sequence>
<evidence type="ECO:0000313" key="3">
    <source>
        <dbReference type="Proteomes" id="UP001495147"/>
    </source>
</evidence>
<gene>
    <name evidence="2" type="ORF">ABDJ85_03980</name>
</gene>
<evidence type="ECO:0000256" key="1">
    <source>
        <dbReference type="SAM" id="SignalP"/>
    </source>
</evidence>
<proteinExistence type="predicted"/>
<dbReference type="PROSITE" id="PS51257">
    <property type="entry name" value="PROKAR_LIPOPROTEIN"/>
    <property type="match status" value="1"/>
</dbReference>
<dbReference type="Proteomes" id="UP001495147">
    <property type="component" value="Unassembled WGS sequence"/>
</dbReference>
<dbReference type="EMBL" id="JBDPZD010000001">
    <property type="protein sequence ID" value="MEO3690613.1"/>
    <property type="molecule type" value="Genomic_DNA"/>
</dbReference>
<evidence type="ECO:0000313" key="2">
    <source>
        <dbReference type="EMBL" id="MEO3690613.1"/>
    </source>
</evidence>
<comment type="caution">
    <text evidence="2">The sequence shown here is derived from an EMBL/GenBank/DDBJ whole genome shotgun (WGS) entry which is preliminary data.</text>
</comment>
<reference evidence="2 3" key="1">
    <citation type="submission" date="2024-05" db="EMBL/GenBank/DDBJ databases">
        <title>Roseateles sp. DJS-2-20 16S ribosomal RNA gene Genome sequencing and assembly.</title>
        <authorList>
            <person name="Woo H."/>
        </authorList>
    </citation>
    <scope>NUCLEOTIDE SEQUENCE [LARGE SCALE GENOMIC DNA]</scope>
    <source>
        <strain evidence="2 3">DJS-2-20</strain>
    </source>
</reference>
<keyword evidence="1" id="KW-0732">Signal</keyword>